<protein>
    <submittedName>
        <fullName evidence="1">Uncharacterized protein</fullName>
    </submittedName>
</protein>
<dbReference type="EMBL" id="KB742711">
    <property type="protein sequence ID" value="EOB05220.1"/>
    <property type="molecule type" value="Genomic_DNA"/>
</dbReference>
<reference evidence="2" key="1">
    <citation type="journal article" date="2013" name="Nat. Genet.">
        <title>The duck genome and transcriptome provide insight into an avian influenza virus reservoir species.</title>
        <authorList>
            <person name="Huang Y."/>
            <person name="Li Y."/>
            <person name="Burt D.W."/>
            <person name="Chen H."/>
            <person name="Zhang Y."/>
            <person name="Qian W."/>
            <person name="Kim H."/>
            <person name="Gan S."/>
            <person name="Zhao Y."/>
            <person name="Li J."/>
            <person name="Yi K."/>
            <person name="Feng H."/>
            <person name="Zhu P."/>
            <person name="Li B."/>
            <person name="Liu Q."/>
            <person name="Fairley S."/>
            <person name="Magor K.E."/>
            <person name="Du Z."/>
            <person name="Hu X."/>
            <person name="Goodman L."/>
            <person name="Tafer H."/>
            <person name="Vignal A."/>
            <person name="Lee T."/>
            <person name="Kim K.W."/>
            <person name="Sheng Z."/>
            <person name="An Y."/>
            <person name="Searle S."/>
            <person name="Herrero J."/>
            <person name="Groenen M.A."/>
            <person name="Crooijmans R.P."/>
            <person name="Faraut T."/>
            <person name="Cai Q."/>
            <person name="Webster R.G."/>
            <person name="Aldridge J.R."/>
            <person name="Warren W.C."/>
            <person name="Bartschat S."/>
            <person name="Kehr S."/>
            <person name="Marz M."/>
            <person name="Stadler P.F."/>
            <person name="Smith J."/>
            <person name="Kraus R.H."/>
            <person name="Zhao Y."/>
            <person name="Ren L."/>
            <person name="Fei J."/>
            <person name="Morisson M."/>
            <person name="Kaiser P."/>
            <person name="Griffin D.K."/>
            <person name="Rao M."/>
            <person name="Pitel F."/>
            <person name="Wang J."/>
            <person name="Li N."/>
        </authorList>
    </citation>
    <scope>NUCLEOTIDE SEQUENCE [LARGE SCALE GENOMIC DNA]</scope>
</reference>
<evidence type="ECO:0000313" key="1">
    <source>
        <dbReference type="EMBL" id="EOB05220.1"/>
    </source>
</evidence>
<name>R0LTX4_ANAPL</name>
<proteinExistence type="predicted"/>
<sequence length="76" mass="8490">GKHLTSGMQPRMDFWDTGREGPMVPPFTAVVHCPRQGELKGWELAEGDPAFACFPVRAAVWDTVSGYVHQQLLLHK</sequence>
<evidence type="ECO:0000313" key="2">
    <source>
        <dbReference type="Proteomes" id="UP000296049"/>
    </source>
</evidence>
<dbReference type="Proteomes" id="UP000296049">
    <property type="component" value="Unassembled WGS sequence"/>
</dbReference>
<accession>R0LTX4</accession>
<keyword evidence="2" id="KW-1185">Reference proteome</keyword>
<gene>
    <name evidence="1" type="ORF">Anapl_02125</name>
</gene>
<organism evidence="1 2">
    <name type="scientific">Anas platyrhynchos</name>
    <name type="common">Mallard</name>
    <name type="synonym">Anas boschas</name>
    <dbReference type="NCBI Taxonomy" id="8839"/>
    <lineage>
        <taxon>Eukaryota</taxon>
        <taxon>Metazoa</taxon>
        <taxon>Chordata</taxon>
        <taxon>Craniata</taxon>
        <taxon>Vertebrata</taxon>
        <taxon>Euteleostomi</taxon>
        <taxon>Archelosauria</taxon>
        <taxon>Archosauria</taxon>
        <taxon>Dinosauria</taxon>
        <taxon>Saurischia</taxon>
        <taxon>Theropoda</taxon>
        <taxon>Coelurosauria</taxon>
        <taxon>Aves</taxon>
        <taxon>Neognathae</taxon>
        <taxon>Galloanserae</taxon>
        <taxon>Anseriformes</taxon>
        <taxon>Anatidae</taxon>
        <taxon>Anatinae</taxon>
        <taxon>Anas</taxon>
    </lineage>
</organism>
<dbReference type="AlphaFoldDB" id="R0LTX4"/>
<feature type="non-terminal residue" evidence="1">
    <location>
        <position position="1"/>
    </location>
</feature>
<feature type="non-terminal residue" evidence="1">
    <location>
        <position position="76"/>
    </location>
</feature>